<evidence type="ECO:0000313" key="1">
    <source>
        <dbReference type="EMBL" id="MED6140567.1"/>
    </source>
</evidence>
<accession>A0ABU6SVX2</accession>
<proteinExistence type="predicted"/>
<sequence length="66" mass="6999">IFYSCSVDYTLSLGTACTRLTLEIIHDACSAPANSAPAYPFSAFTSPSLVSCTCEEDFPSGVGKQR</sequence>
<name>A0ABU6SVX2_9FABA</name>
<keyword evidence="2" id="KW-1185">Reference proteome</keyword>
<protein>
    <submittedName>
        <fullName evidence="1">Uncharacterized protein</fullName>
    </submittedName>
</protein>
<dbReference type="EMBL" id="JASCZI010062503">
    <property type="protein sequence ID" value="MED6140567.1"/>
    <property type="molecule type" value="Genomic_DNA"/>
</dbReference>
<gene>
    <name evidence="1" type="ORF">PIB30_094447</name>
</gene>
<dbReference type="Proteomes" id="UP001341840">
    <property type="component" value="Unassembled WGS sequence"/>
</dbReference>
<reference evidence="1 2" key="1">
    <citation type="journal article" date="2023" name="Plants (Basel)">
        <title>Bridging the Gap: Combining Genomics and Transcriptomics Approaches to Understand Stylosanthes scabra, an Orphan Legume from the Brazilian Caatinga.</title>
        <authorList>
            <person name="Ferreira-Neto J.R.C."/>
            <person name="da Silva M.D."/>
            <person name="Binneck E."/>
            <person name="de Melo N.F."/>
            <person name="da Silva R.H."/>
            <person name="de Melo A.L.T.M."/>
            <person name="Pandolfi V."/>
            <person name="Bustamante F.O."/>
            <person name="Brasileiro-Vidal A.C."/>
            <person name="Benko-Iseppon A.M."/>
        </authorList>
    </citation>
    <scope>NUCLEOTIDE SEQUENCE [LARGE SCALE GENOMIC DNA]</scope>
    <source>
        <tissue evidence="1">Leaves</tissue>
    </source>
</reference>
<feature type="non-terminal residue" evidence="1">
    <location>
        <position position="1"/>
    </location>
</feature>
<evidence type="ECO:0000313" key="2">
    <source>
        <dbReference type="Proteomes" id="UP001341840"/>
    </source>
</evidence>
<comment type="caution">
    <text evidence="1">The sequence shown here is derived from an EMBL/GenBank/DDBJ whole genome shotgun (WGS) entry which is preliminary data.</text>
</comment>
<organism evidence="1 2">
    <name type="scientific">Stylosanthes scabra</name>
    <dbReference type="NCBI Taxonomy" id="79078"/>
    <lineage>
        <taxon>Eukaryota</taxon>
        <taxon>Viridiplantae</taxon>
        <taxon>Streptophyta</taxon>
        <taxon>Embryophyta</taxon>
        <taxon>Tracheophyta</taxon>
        <taxon>Spermatophyta</taxon>
        <taxon>Magnoliopsida</taxon>
        <taxon>eudicotyledons</taxon>
        <taxon>Gunneridae</taxon>
        <taxon>Pentapetalae</taxon>
        <taxon>rosids</taxon>
        <taxon>fabids</taxon>
        <taxon>Fabales</taxon>
        <taxon>Fabaceae</taxon>
        <taxon>Papilionoideae</taxon>
        <taxon>50 kb inversion clade</taxon>
        <taxon>dalbergioids sensu lato</taxon>
        <taxon>Dalbergieae</taxon>
        <taxon>Pterocarpus clade</taxon>
        <taxon>Stylosanthes</taxon>
    </lineage>
</organism>